<dbReference type="InterPro" id="IPR018392">
    <property type="entry name" value="LysM"/>
</dbReference>
<reference evidence="3 4" key="1">
    <citation type="journal article" date="2018" name="ISME J.">
        <title>Endosymbiont genomes yield clues of tubeworm success.</title>
        <authorList>
            <person name="Li Y."/>
            <person name="Liles M.R."/>
            <person name="Halanych K.M."/>
        </authorList>
    </citation>
    <scope>NUCLEOTIDE SEQUENCE [LARGE SCALE GENOMIC DNA]</scope>
    <source>
        <strain evidence="3">A1462</strain>
    </source>
</reference>
<name>A0A370DD67_9GAMM</name>
<dbReference type="EMBL" id="QFXE01000021">
    <property type="protein sequence ID" value="RDH82096.1"/>
    <property type="molecule type" value="Genomic_DNA"/>
</dbReference>
<protein>
    <submittedName>
        <fullName evidence="3">Sugar transporter</fullName>
    </submittedName>
</protein>
<keyword evidence="4" id="KW-1185">Reference proteome</keyword>
<dbReference type="Gene3D" id="2.60.120.1440">
    <property type="match status" value="1"/>
</dbReference>
<dbReference type="PANTHER" id="PTHR38731">
    <property type="entry name" value="LIPL45-RELATED LIPOPROTEIN-RELATED"/>
    <property type="match status" value="1"/>
</dbReference>
<sequence length="448" mass="49340">MLRYSRFITAISLLILTLSSVQAEDWVYRLRGGDSLSKISAQYLKNEISSVRLQYYNQIKNPTRIPLGTEIKVPLEWLKLTPSPAEVLSLEGEVSIVRAGESDPVLLSEVDQLQIGDVVTTGRQSSLALRFADGSRLMLGPETRVSMDTLSAFGEVGMVDTRVRVQYGRVESEVEPLQGAGARFQITTPAAVTMVRGTGFRVGVESGSGLTRNEVMKGRVAVDGGGESLNVDAGFGTMIEPGKPPLKPRPLLTPPDISRLGVEMDLPAAPLRWPGLEGAEAYRVQLLRGEPGAGVIVEQVLATPEFTLPELISGSYRIRVRGIDELGLEGLSAEHRFLLNEPPPRPPPPPPPVKVEVPVIEAPQFNGPWMWVRWNAVDKAWGYRFLVAADPALQQRLLERIGTNTERVLPVPWPGTYYIRVDALMESEDDVRQSQVYRLDLPLSQPRP</sequence>
<dbReference type="InterPro" id="IPR036779">
    <property type="entry name" value="LysM_dom_sf"/>
</dbReference>
<dbReference type="Gene3D" id="3.10.350.10">
    <property type="entry name" value="LysM domain"/>
    <property type="match status" value="1"/>
</dbReference>
<evidence type="ECO:0000313" key="4">
    <source>
        <dbReference type="Proteomes" id="UP000254771"/>
    </source>
</evidence>
<organism evidence="3 4">
    <name type="scientific">endosymbiont of Escarpia spicata</name>
    <dbReference type="NCBI Taxonomy" id="2200908"/>
    <lineage>
        <taxon>Bacteria</taxon>
        <taxon>Pseudomonadati</taxon>
        <taxon>Pseudomonadota</taxon>
        <taxon>Gammaproteobacteria</taxon>
        <taxon>sulfur-oxidizing symbionts</taxon>
    </lineage>
</organism>
<dbReference type="InterPro" id="IPR006860">
    <property type="entry name" value="FecR"/>
</dbReference>
<evidence type="ECO:0000256" key="1">
    <source>
        <dbReference type="SAM" id="SignalP"/>
    </source>
</evidence>
<dbReference type="SMART" id="SM00257">
    <property type="entry name" value="LysM"/>
    <property type="match status" value="1"/>
</dbReference>
<evidence type="ECO:0000313" key="3">
    <source>
        <dbReference type="EMBL" id="RDH82096.1"/>
    </source>
</evidence>
<accession>A0A370DD67</accession>
<proteinExistence type="predicted"/>
<dbReference type="PROSITE" id="PS51782">
    <property type="entry name" value="LYSM"/>
    <property type="match status" value="1"/>
</dbReference>
<feature type="chain" id="PRO_5016884256" evidence="1">
    <location>
        <begin position="24"/>
        <end position="448"/>
    </location>
</feature>
<gene>
    <name evidence="3" type="ORF">DIZ78_16880</name>
</gene>
<feature type="signal peptide" evidence="1">
    <location>
        <begin position="1"/>
        <end position="23"/>
    </location>
</feature>
<keyword evidence="3" id="KW-0813">Transport</keyword>
<dbReference type="Pfam" id="PF01476">
    <property type="entry name" value="LysM"/>
    <property type="match status" value="1"/>
</dbReference>
<keyword evidence="1" id="KW-0732">Signal</keyword>
<dbReference type="Pfam" id="PF04773">
    <property type="entry name" value="FecR"/>
    <property type="match status" value="1"/>
</dbReference>
<evidence type="ECO:0000259" key="2">
    <source>
        <dbReference type="PROSITE" id="PS51782"/>
    </source>
</evidence>
<dbReference type="AlphaFoldDB" id="A0A370DD67"/>
<dbReference type="PANTHER" id="PTHR38731:SF1">
    <property type="entry name" value="FECR PROTEIN DOMAIN-CONTAINING PROTEIN"/>
    <property type="match status" value="1"/>
</dbReference>
<keyword evidence="3" id="KW-0762">Sugar transport</keyword>
<comment type="caution">
    <text evidence="3">The sequence shown here is derived from an EMBL/GenBank/DDBJ whole genome shotgun (WGS) entry which is preliminary data.</text>
</comment>
<feature type="domain" description="LysM" evidence="2">
    <location>
        <begin position="26"/>
        <end position="73"/>
    </location>
</feature>
<dbReference type="Proteomes" id="UP000254771">
    <property type="component" value="Unassembled WGS sequence"/>
</dbReference>